<proteinExistence type="predicted"/>
<dbReference type="Pfam" id="PF16584">
    <property type="entry name" value="LolA_2"/>
    <property type="match status" value="1"/>
</dbReference>
<gene>
    <name evidence="1" type="ORF">KZO38_00475</name>
</gene>
<accession>A0ABS6Y9J5</accession>
<keyword evidence="1" id="KW-0449">Lipoprotein</keyword>
<dbReference type="EMBL" id="JAHXCT010000001">
    <property type="protein sequence ID" value="MBW4768245.1"/>
    <property type="molecule type" value="Genomic_DNA"/>
</dbReference>
<evidence type="ECO:0000313" key="1">
    <source>
        <dbReference type="EMBL" id="MBW4768245.1"/>
    </source>
</evidence>
<name>A0ABS6Y9J5_9BACT</name>
<dbReference type="CDD" id="cd16325">
    <property type="entry name" value="LolA"/>
    <property type="match status" value="1"/>
</dbReference>
<dbReference type="Proteomes" id="UP000788426">
    <property type="component" value="Unassembled WGS sequence"/>
</dbReference>
<dbReference type="InterPro" id="IPR004564">
    <property type="entry name" value="OM_lipoprot_carrier_LolA-like"/>
</dbReference>
<keyword evidence="2" id="KW-1185">Reference proteome</keyword>
<reference evidence="1 2" key="1">
    <citation type="submission" date="2021-07" db="EMBL/GenBank/DDBJ databases">
        <title>Genomic diversity and antimicrobial resistance of Prevotella spp. isolated from chronic lung disease airways.</title>
        <authorList>
            <person name="Webb K.A."/>
            <person name="Olagoke O.S."/>
            <person name="Baird T."/>
            <person name="Neill J."/>
            <person name="Pham A."/>
            <person name="Wells T.J."/>
            <person name="Ramsay K.A."/>
            <person name="Bell S.C."/>
            <person name="Sarovich D.S."/>
            <person name="Price E.P."/>
        </authorList>
    </citation>
    <scope>NUCLEOTIDE SEQUENCE [LARGE SCALE GENOMIC DNA]</scope>
    <source>
        <strain evidence="1 2">SCHI0011.S.12</strain>
    </source>
</reference>
<evidence type="ECO:0000313" key="2">
    <source>
        <dbReference type="Proteomes" id="UP000788426"/>
    </source>
</evidence>
<protein>
    <submittedName>
        <fullName evidence="1">Outer-membrane lipoprotein carrier protein LolA</fullName>
    </submittedName>
</protein>
<sequence length="198" mass="22182">MVFSLTFFAFGKTYAQNEKKAREILDKTSVVVGAPSGVHANFKVSSTAGISTSGNISIKKNKFCASTTQATIWYDGTTQWTYLKNNNEVNITKPNAAKQASMNPYAFINLYKKGYKLDYTATKTDYKVHLKATDATHTLKELYITINKHSYVPSVVKFLQNNAWTTISISNFQARNIADKAFTFNSKDFPTAEVIDLR</sequence>
<comment type="caution">
    <text evidence="1">The sequence shown here is derived from an EMBL/GenBank/DDBJ whole genome shotgun (WGS) entry which is preliminary data.</text>
</comment>
<organism evidence="1 2">
    <name type="scientific">Hoylesella nanceiensis</name>
    <dbReference type="NCBI Taxonomy" id="425941"/>
    <lineage>
        <taxon>Bacteria</taxon>
        <taxon>Pseudomonadati</taxon>
        <taxon>Bacteroidota</taxon>
        <taxon>Bacteroidia</taxon>
        <taxon>Bacteroidales</taxon>
        <taxon>Prevotellaceae</taxon>
        <taxon>Hoylesella</taxon>
    </lineage>
</organism>